<sequence>MTTTLPKVRQAEPNGIVYRDAFLNVDFALIPTGGNNTAHAPALIETQDGGLLCAWFAGSFEGSGDISIAVSKLVPETQRWTEPEIVSKGIDRSEQNPAFFRAPDGQIWLIYTSQLSRQEGKDNMQFTSIIMVQKSNDEGQSWENPEVLFAREGTFSRQAIQILSNGRWIFSTWLCEDSPDGLKNDPTEFQLSDDQGKTWKAVRMPESYGRVHANVIEVQAGHLIAFMRSRFADHVYTSESHDFGDTWSIPEANVLPNNNASISAIKLHSGEIALAYNANSANNAEFGKIAWPGLRNPVAVSVTEDKGKTWPIGRILEPAEGYIGIENKTNNSQHEYPTIYQDSKGVLHLVYAYKNRLCVKYLRFTVADLFGEKRETEGLYNPTSGEGVNK</sequence>
<feature type="domain" description="Sialidase" evidence="1">
    <location>
        <begin position="50"/>
        <end position="349"/>
    </location>
</feature>
<accession>A0A093UAN6</accession>
<dbReference type="EMBL" id="JQHM01000003">
    <property type="protein sequence ID" value="KFX05313.1"/>
    <property type="molecule type" value="Genomic_DNA"/>
</dbReference>
<dbReference type="PANTHER" id="PTHR43752">
    <property type="entry name" value="BNR/ASP-BOX REPEAT FAMILY PROTEIN"/>
    <property type="match status" value="1"/>
</dbReference>
<evidence type="ECO:0000259" key="1">
    <source>
        <dbReference type="Pfam" id="PF13088"/>
    </source>
</evidence>
<comment type="caution">
    <text evidence="2">The sequence shown here is derived from an EMBL/GenBank/DDBJ whole genome shotgun (WGS) entry which is preliminary data.</text>
</comment>
<proteinExistence type="predicted"/>
<gene>
    <name evidence="2" type="ORF">KP22_11435</name>
</gene>
<name>A0A093UAN6_9GAMM</name>
<protein>
    <submittedName>
        <fullName evidence="2">Neuraminidase (Sialidase)</fullName>
    </submittedName>
</protein>
<dbReference type="InterPro" id="IPR011040">
    <property type="entry name" value="Sialidase"/>
</dbReference>
<dbReference type="STRING" id="55207.KP22_11435"/>
<reference evidence="2 3" key="1">
    <citation type="submission" date="2014-08" db="EMBL/GenBank/DDBJ databases">
        <title>Genome sequences of NCPPB Pectobacterium isolates.</title>
        <authorList>
            <person name="Glover R.H."/>
            <person name="Sapp M."/>
            <person name="Elphinstone J."/>
        </authorList>
    </citation>
    <scope>NUCLEOTIDE SEQUENCE [LARGE SCALE GENOMIC DNA]</scope>
    <source>
        <strain evidence="2 3">NCPPB 2795</strain>
    </source>
</reference>
<organism evidence="2 3">
    <name type="scientific">Pectobacterium betavasculorum</name>
    <dbReference type="NCBI Taxonomy" id="55207"/>
    <lineage>
        <taxon>Bacteria</taxon>
        <taxon>Pseudomonadati</taxon>
        <taxon>Pseudomonadota</taxon>
        <taxon>Gammaproteobacteria</taxon>
        <taxon>Enterobacterales</taxon>
        <taxon>Pectobacteriaceae</taxon>
        <taxon>Pectobacterium</taxon>
    </lineage>
</organism>
<dbReference type="Pfam" id="PF13088">
    <property type="entry name" value="BNR_2"/>
    <property type="match status" value="1"/>
</dbReference>
<dbReference type="PANTHER" id="PTHR43752:SF2">
    <property type="entry name" value="BNR_ASP-BOX REPEAT FAMILY PROTEIN"/>
    <property type="match status" value="1"/>
</dbReference>
<evidence type="ECO:0000313" key="2">
    <source>
        <dbReference type="EMBL" id="KFX05313.1"/>
    </source>
</evidence>
<dbReference type="Gene3D" id="2.120.10.10">
    <property type="match status" value="1"/>
</dbReference>
<dbReference type="CDD" id="cd15482">
    <property type="entry name" value="Sialidase_non-viral"/>
    <property type="match status" value="1"/>
</dbReference>
<dbReference type="AlphaFoldDB" id="A0A093UAN6"/>
<dbReference type="InterPro" id="IPR036278">
    <property type="entry name" value="Sialidase_sf"/>
</dbReference>
<evidence type="ECO:0000313" key="3">
    <source>
        <dbReference type="Proteomes" id="UP000032874"/>
    </source>
</evidence>
<dbReference type="Proteomes" id="UP000032874">
    <property type="component" value="Unassembled WGS sequence"/>
</dbReference>
<dbReference type="RefSeq" id="WP_039324289.1">
    <property type="nucleotide sequence ID" value="NZ_JQHM01000003.1"/>
</dbReference>
<dbReference type="eggNOG" id="COG4409">
    <property type="taxonomic scope" value="Bacteria"/>
</dbReference>
<dbReference type="SUPFAM" id="SSF50939">
    <property type="entry name" value="Sialidases"/>
    <property type="match status" value="1"/>
</dbReference>
<dbReference type="eggNOG" id="COG4692">
    <property type="taxonomic scope" value="Bacteria"/>
</dbReference>